<dbReference type="RefSeq" id="WP_109724270.1">
    <property type="nucleotide sequence ID" value="NZ_MSZV01000050.1"/>
</dbReference>
<accession>A0A316I2T1</accession>
<evidence type="ECO:0000313" key="5">
    <source>
        <dbReference type="Proteomes" id="UP000245812"/>
    </source>
</evidence>
<dbReference type="Proteomes" id="UP000245812">
    <property type="component" value="Unassembled WGS sequence"/>
</dbReference>
<feature type="chain" id="PRO_5016441509" evidence="2">
    <location>
        <begin position="20"/>
        <end position="138"/>
    </location>
</feature>
<organism evidence="4 5">
    <name type="scientific">Fulvimonas soli</name>
    <dbReference type="NCBI Taxonomy" id="155197"/>
    <lineage>
        <taxon>Bacteria</taxon>
        <taxon>Pseudomonadati</taxon>
        <taxon>Pseudomonadota</taxon>
        <taxon>Gammaproteobacteria</taxon>
        <taxon>Lysobacterales</taxon>
        <taxon>Rhodanobacteraceae</taxon>
        <taxon>Fulvimonas</taxon>
    </lineage>
</organism>
<dbReference type="Pfam" id="PF13511">
    <property type="entry name" value="DUF4124"/>
    <property type="match status" value="1"/>
</dbReference>
<evidence type="ECO:0000313" key="4">
    <source>
        <dbReference type="EMBL" id="PWK84709.1"/>
    </source>
</evidence>
<feature type="signal peptide" evidence="2">
    <location>
        <begin position="1"/>
        <end position="19"/>
    </location>
</feature>
<keyword evidence="2" id="KW-0732">Signal</keyword>
<dbReference type="InterPro" id="IPR025392">
    <property type="entry name" value="DUF4124"/>
</dbReference>
<feature type="compositionally biased region" description="Polar residues" evidence="1">
    <location>
        <begin position="42"/>
        <end position="51"/>
    </location>
</feature>
<feature type="domain" description="DUF4124" evidence="3">
    <location>
        <begin position="8"/>
        <end position="61"/>
    </location>
</feature>
<dbReference type="OrthoDB" id="7068596at2"/>
<evidence type="ECO:0000256" key="1">
    <source>
        <dbReference type="SAM" id="MobiDB-lite"/>
    </source>
</evidence>
<protein>
    <submittedName>
        <fullName evidence="4">Uncharacterized protein DUF4124</fullName>
    </submittedName>
</protein>
<sequence>MRRPLLALALLLLAPLAAAQVYKWTDASGTVHYSETPPPQGTKYQQMTLSGSAEPIAQPSSSESRENRPEPEAPASVADTPANRARLCASLKSNLETLKGSGPVVMQEGGQQKVLDDSQRKAQIDAAGRQYQQYCAAQ</sequence>
<gene>
    <name evidence="4" type="ORF">C7456_11010</name>
</gene>
<keyword evidence="5" id="KW-1185">Reference proteome</keyword>
<evidence type="ECO:0000256" key="2">
    <source>
        <dbReference type="SAM" id="SignalP"/>
    </source>
</evidence>
<comment type="caution">
    <text evidence="4">The sequence shown here is derived from an EMBL/GenBank/DDBJ whole genome shotgun (WGS) entry which is preliminary data.</text>
</comment>
<reference evidence="4 5" key="1">
    <citation type="submission" date="2018-05" db="EMBL/GenBank/DDBJ databases">
        <title>Genomic Encyclopedia of Type Strains, Phase IV (KMG-IV): sequencing the most valuable type-strain genomes for metagenomic binning, comparative biology and taxonomic classification.</title>
        <authorList>
            <person name="Goeker M."/>
        </authorList>
    </citation>
    <scope>NUCLEOTIDE SEQUENCE [LARGE SCALE GENOMIC DNA]</scope>
    <source>
        <strain evidence="4 5">DSM 14263</strain>
    </source>
</reference>
<proteinExistence type="predicted"/>
<name>A0A316I2T1_9GAMM</name>
<evidence type="ECO:0000259" key="3">
    <source>
        <dbReference type="Pfam" id="PF13511"/>
    </source>
</evidence>
<dbReference type="EMBL" id="QGHC01000010">
    <property type="protein sequence ID" value="PWK84709.1"/>
    <property type="molecule type" value="Genomic_DNA"/>
</dbReference>
<feature type="region of interest" description="Disordered" evidence="1">
    <location>
        <begin position="33"/>
        <end position="84"/>
    </location>
</feature>
<dbReference type="AlphaFoldDB" id="A0A316I2T1"/>